<protein>
    <submittedName>
        <fullName evidence="2">Uncharacterized protein</fullName>
    </submittedName>
</protein>
<keyword evidence="1" id="KW-1133">Transmembrane helix</keyword>
<dbReference type="Proteomes" id="UP000185494">
    <property type="component" value="Chromosome 2"/>
</dbReference>
<feature type="transmembrane region" description="Helical" evidence="1">
    <location>
        <begin position="20"/>
        <end position="39"/>
    </location>
</feature>
<organism evidence="2 3">
    <name type="scientific">Roseomonas gilardii</name>
    <dbReference type="NCBI Taxonomy" id="257708"/>
    <lineage>
        <taxon>Bacteria</taxon>
        <taxon>Pseudomonadati</taxon>
        <taxon>Pseudomonadota</taxon>
        <taxon>Alphaproteobacteria</taxon>
        <taxon>Acetobacterales</taxon>
        <taxon>Roseomonadaceae</taxon>
        <taxon>Roseomonas</taxon>
    </lineage>
</organism>
<proteinExistence type="predicted"/>
<evidence type="ECO:0000256" key="1">
    <source>
        <dbReference type="SAM" id="Phobius"/>
    </source>
</evidence>
<dbReference type="Gene3D" id="1.20.5.340">
    <property type="match status" value="1"/>
</dbReference>
<accession>A0A1L7ALD0</accession>
<sequence>MPAASESQGRAAWGVRDLLPWWPVAVGTVSVIVWAVTAWNQTNQVLIRMTEVQSNIASIQANIATLPQLTANVTYLNQRITALEKSQETQDERIGRVGDALGAIRNDVNDVRGEVRAITRASQVPLPAPGRAPR</sequence>
<keyword evidence="1" id="KW-0812">Transmembrane</keyword>
<keyword evidence="1" id="KW-0472">Membrane</keyword>
<reference evidence="2 3" key="1">
    <citation type="submission" date="2016-05" db="EMBL/GenBank/DDBJ databases">
        <title>Complete Genome and Methylome Analysis of Psychrotrophic Bacterial Isolates from Antarctic Lake Untersee.</title>
        <authorList>
            <person name="Fomenkov A."/>
            <person name="Akimov V.N."/>
            <person name="Vasilyeva L.V."/>
            <person name="Andersen D."/>
            <person name="Vincze T."/>
            <person name="Roberts R.J."/>
        </authorList>
    </citation>
    <scope>NUCLEOTIDE SEQUENCE [LARGE SCALE GENOMIC DNA]</scope>
    <source>
        <strain evidence="2 3">U14-5</strain>
    </source>
</reference>
<evidence type="ECO:0000313" key="2">
    <source>
        <dbReference type="EMBL" id="APT59556.1"/>
    </source>
</evidence>
<gene>
    <name evidence="2" type="ORF">RGI145_19615</name>
</gene>
<dbReference type="AlphaFoldDB" id="A0A1L7ALD0"/>
<name>A0A1L7ALD0_9PROT</name>
<dbReference type="KEGG" id="rgi:RGI145_19615"/>
<dbReference type="EMBL" id="CP015584">
    <property type="protein sequence ID" value="APT59556.1"/>
    <property type="molecule type" value="Genomic_DNA"/>
</dbReference>
<evidence type="ECO:0000313" key="3">
    <source>
        <dbReference type="Proteomes" id="UP000185494"/>
    </source>
</evidence>
<dbReference type="RefSeq" id="WP_075800268.1">
    <property type="nucleotide sequence ID" value="NZ_CP015584.1"/>
</dbReference>
<dbReference type="STRING" id="257708.RGI145_19615"/>